<gene>
    <name evidence="5" type="ORF">N7509_011719</name>
</gene>
<evidence type="ECO:0000313" key="5">
    <source>
        <dbReference type="EMBL" id="KAJ5378600.1"/>
    </source>
</evidence>
<proteinExistence type="inferred from homology"/>
<comment type="similarity">
    <text evidence="1">Belongs to the glycosyltransferase 25 family.</text>
</comment>
<evidence type="ECO:0000256" key="4">
    <source>
        <dbReference type="SAM" id="Phobius"/>
    </source>
</evidence>
<evidence type="ECO:0008006" key="7">
    <source>
        <dbReference type="Google" id="ProtNLM"/>
    </source>
</evidence>
<dbReference type="Proteomes" id="UP001147747">
    <property type="component" value="Unassembled WGS sequence"/>
</dbReference>
<keyword evidence="2" id="KW-0328">Glycosyltransferase</keyword>
<evidence type="ECO:0000256" key="3">
    <source>
        <dbReference type="ARBA" id="ARBA00022679"/>
    </source>
</evidence>
<dbReference type="PANTHER" id="PTHR10730">
    <property type="entry name" value="PROCOLLAGEN-LYSINE,2-OXOGLUTARATE 5-DIOXYGENASE/GLYCOSYLTRANSFERASE 25 FAMILY MEMBER"/>
    <property type="match status" value="1"/>
</dbReference>
<keyword evidence="4" id="KW-1133">Transmembrane helix</keyword>
<feature type="transmembrane region" description="Helical" evidence="4">
    <location>
        <begin position="6"/>
        <end position="27"/>
    </location>
</feature>
<keyword evidence="4" id="KW-0472">Membrane</keyword>
<reference evidence="5" key="2">
    <citation type="journal article" date="2023" name="IMA Fungus">
        <title>Comparative genomic study of the Penicillium genus elucidates a diverse pangenome and 15 lateral gene transfer events.</title>
        <authorList>
            <person name="Petersen C."/>
            <person name="Sorensen T."/>
            <person name="Nielsen M.R."/>
            <person name="Sondergaard T.E."/>
            <person name="Sorensen J.L."/>
            <person name="Fitzpatrick D.A."/>
            <person name="Frisvad J.C."/>
            <person name="Nielsen K.L."/>
        </authorList>
    </citation>
    <scope>NUCLEOTIDE SEQUENCE</scope>
    <source>
        <strain evidence="5">IBT 29677</strain>
    </source>
</reference>
<organism evidence="5 6">
    <name type="scientific">Penicillium cosmopolitanum</name>
    <dbReference type="NCBI Taxonomy" id="1131564"/>
    <lineage>
        <taxon>Eukaryota</taxon>
        <taxon>Fungi</taxon>
        <taxon>Dikarya</taxon>
        <taxon>Ascomycota</taxon>
        <taxon>Pezizomycotina</taxon>
        <taxon>Eurotiomycetes</taxon>
        <taxon>Eurotiomycetidae</taxon>
        <taxon>Eurotiales</taxon>
        <taxon>Aspergillaceae</taxon>
        <taxon>Penicillium</taxon>
    </lineage>
</organism>
<dbReference type="InterPro" id="IPR002654">
    <property type="entry name" value="Glyco_trans_25"/>
</dbReference>
<dbReference type="GO" id="GO:0016740">
    <property type="term" value="F:transferase activity"/>
    <property type="evidence" value="ECO:0007669"/>
    <property type="project" value="UniProtKB-KW"/>
</dbReference>
<dbReference type="CDD" id="cd06532">
    <property type="entry name" value="Glyco_transf_25"/>
    <property type="match status" value="1"/>
</dbReference>
<sequence>MLVVKSWKILQISVAIILTWLLLALCIRYSDPERWSKSLFHFSIEPRDNLKAFAHIDNETLGFEHVFAIGMKERPDKRDFLTLAALETGFEVDWLDGVRPSELRQKAMPNGYNLSSTAPTMIACWRAHLNAMFEVVQRGYSSALIFEDDADWDVNIRSQLREFARGLHALQGNEHASTQHPYGVDWDVLWIGGCGSAPFPDETQFYAVRDDPTCPNVEHRSMLGGPKQAVVYMAMPFRTRGARKIIAELELDHIEVPVDNALSDLCGGRSGRRQIDCYALFPQIIGTYRRPGPSSRDSDINSYDENVIHEEESWNTVYSARRNIQRLVAGEDTVYSQWNDQPWTAKEINPREFTHPKGQLVT</sequence>
<keyword evidence="4" id="KW-0812">Transmembrane</keyword>
<dbReference type="EMBL" id="JAPZBU010000011">
    <property type="protein sequence ID" value="KAJ5378600.1"/>
    <property type="molecule type" value="Genomic_DNA"/>
</dbReference>
<evidence type="ECO:0000313" key="6">
    <source>
        <dbReference type="Proteomes" id="UP001147747"/>
    </source>
</evidence>
<dbReference type="AlphaFoldDB" id="A0A9W9SIG7"/>
<dbReference type="InterPro" id="IPR050757">
    <property type="entry name" value="Collagen_mod_GT25"/>
</dbReference>
<reference evidence="5" key="1">
    <citation type="submission" date="2022-12" db="EMBL/GenBank/DDBJ databases">
        <authorList>
            <person name="Petersen C."/>
        </authorList>
    </citation>
    <scope>NUCLEOTIDE SEQUENCE</scope>
    <source>
        <strain evidence="5">IBT 29677</strain>
    </source>
</reference>
<evidence type="ECO:0000256" key="1">
    <source>
        <dbReference type="ARBA" id="ARBA00006721"/>
    </source>
</evidence>
<keyword evidence="3" id="KW-0808">Transferase</keyword>
<keyword evidence="6" id="KW-1185">Reference proteome</keyword>
<name>A0A9W9SIG7_9EURO</name>
<dbReference type="RefSeq" id="XP_056482386.1">
    <property type="nucleotide sequence ID" value="XM_056636356.1"/>
</dbReference>
<evidence type="ECO:0000256" key="2">
    <source>
        <dbReference type="ARBA" id="ARBA00022676"/>
    </source>
</evidence>
<dbReference type="PANTHER" id="PTHR10730:SF53">
    <property type="entry name" value="GLYCOSYLTRANSFERASE 25 FAMILY MEMBER"/>
    <property type="match status" value="1"/>
</dbReference>
<accession>A0A9W9SIG7</accession>
<comment type="caution">
    <text evidence="5">The sequence shown here is derived from an EMBL/GenBank/DDBJ whole genome shotgun (WGS) entry which is preliminary data.</text>
</comment>
<dbReference type="GeneID" id="81375336"/>
<protein>
    <recommendedName>
        <fullName evidence="7">Glycosyltransferase family 25 protein</fullName>
    </recommendedName>
</protein>
<dbReference type="OrthoDB" id="47375at2759"/>